<feature type="transmembrane region" description="Helical" evidence="1">
    <location>
        <begin position="53"/>
        <end position="73"/>
    </location>
</feature>
<feature type="transmembrane region" description="Helical" evidence="1">
    <location>
        <begin position="28"/>
        <end position="47"/>
    </location>
</feature>
<dbReference type="Proteomes" id="UP000239663">
    <property type="component" value="Unassembled WGS sequence"/>
</dbReference>
<comment type="caution">
    <text evidence="2">The sequence shown here is derived from an EMBL/GenBank/DDBJ whole genome shotgun (WGS) entry which is preliminary data.</text>
</comment>
<keyword evidence="1" id="KW-0812">Transmembrane</keyword>
<evidence type="ECO:0000256" key="1">
    <source>
        <dbReference type="SAM" id="Phobius"/>
    </source>
</evidence>
<dbReference type="EMBL" id="PKOZ01000001">
    <property type="protein sequence ID" value="PQD96813.1"/>
    <property type="molecule type" value="Genomic_DNA"/>
</dbReference>
<proteinExistence type="predicted"/>
<keyword evidence="1" id="KW-0472">Membrane</keyword>
<feature type="transmembrane region" description="Helical" evidence="1">
    <location>
        <begin position="6"/>
        <end position="23"/>
    </location>
</feature>
<reference evidence="2 3" key="1">
    <citation type="submission" date="2017-12" db="EMBL/GenBank/DDBJ databases">
        <title>Taxonomic description and draft genome of Pradoshia cofamensis Gen. nov., sp. nov., a thermotolerant bacillale isolated from anterior gut of earthworm Eisenia fetida.</title>
        <authorList>
            <person name="Saha T."/>
            <person name="Chakraborty R."/>
        </authorList>
    </citation>
    <scope>NUCLEOTIDE SEQUENCE [LARGE SCALE GENOMIC DNA]</scope>
    <source>
        <strain evidence="2 3">EAG3</strain>
    </source>
</reference>
<evidence type="ECO:0000313" key="2">
    <source>
        <dbReference type="EMBL" id="PQD96813.1"/>
    </source>
</evidence>
<dbReference type="RefSeq" id="WP_104847909.1">
    <property type="nucleotide sequence ID" value="NZ_PKOZ01000001.1"/>
</dbReference>
<keyword evidence="1" id="KW-1133">Transmembrane helix</keyword>
<dbReference type="AlphaFoldDB" id="A0A2S7N487"/>
<name>A0A2S7N487_9BACI</name>
<accession>A0A2S7N487</accession>
<sequence length="75" mass="8591">MFKNPAIWTIITAIITALVYIDVFYLDLFIFTIPLAVVIALISTIVAVKQKQYIYIFFNIPLAIIACACYVIFPW</sequence>
<protein>
    <submittedName>
        <fullName evidence="2">Uncharacterized protein</fullName>
    </submittedName>
</protein>
<keyword evidence="3" id="KW-1185">Reference proteome</keyword>
<organism evidence="2 3">
    <name type="scientific">Pradoshia eiseniae</name>
    <dbReference type="NCBI Taxonomy" id="2064768"/>
    <lineage>
        <taxon>Bacteria</taxon>
        <taxon>Bacillati</taxon>
        <taxon>Bacillota</taxon>
        <taxon>Bacilli</taxon>
        <taxon>Bacillales</taxon>
        <taxon>Bacillaceae</taxon>
        <taxon>Pradoshia</taxon>
    </lineage>
</organism>
<gene>
    <name evidence="2" type="ORF">CYL18_02685</name>
</gene>
<evidence type="ECO:0000313" key="3">
    <source>
        <dbReference type="Proteomes" id="UP000239663"/>
    </source>
</evidence>